<evidence type="ECO:0000313" key="5">
    <source>
        <dbReference type="Proteomes" id="UP000346198"/>
    </source>
</evidence>
<keyword evidence="5" id="KW-1185">Reference proteome</keyword>
<dbReference type="InterPro" id="IPR013780">
    <property type="entry name" value="Glyco_hydro_b"/>
</dbReference>
<dbReference type="InterPro" id="IPR054363">
    <property type="entry name" value="GH95_cat"/>
</dbReference>
<protein>
    <recommendedName>
        <fullName evidence="6">Alpha-L-fucosidase</fullName>
    </recommendedName>
</protein>
<dbReference type="Gene3D" id="2.60.40.1180">
    <property type="entry name" value="Golgi alpha-mannosidase II"/>
    <property type="match status" value="1"/>
</dbReference>
<feature type="domain" description="Alpha fucosidase A-like C-terminal" evidence="2">
    <location>
        <begin position="671"/>
        <end position="731"/>
    </location>
</feature>
<evidence type="ECO:0000256" key="1">
    <source>
        <dbReference type="SAM" id="SignalP"/>
    </source>
</evidence>
<organism evidence="4 5">
    <name type="scientific">Pontiella sulfatireligans</name>
    <dbReference type="NCBI Taxonomy" id="2750658"/>
    <lineage>
        <taxon>Bacteria</taxon>
        <taxon>Pseudomonadati</taxon>
        <taxon>Kiritimatiellota</taxon>
        <taxon>Kiritimatiellia</taxon>
        <taxon>Kiritimatiellales</taxon>
        <taxon>Pontiellaceae</taxon>
        <taxon>Pontiella</taxon>
    </lineage>
</organism>
<dbReference type="RefSeq" id="WP_136060146.1">
    <property type="nucleotide sequence ID" value="NZ_CAAHFH010000001.1"/>
</dbReference>
<dbReference type="Proteomes" id="UP000346198">
    <property type="component" value="Unassembled WGS sequence"/>
</dbReference>
<feature type="chain" id="PRO_5025507930" description="Alpha-L-fucosidase" evidence="1">
    <location>
        <begin position="24"/>
        <end position="769"/>
    </location>
</feature>
<evidence type="ECO:0008006" key="6">
    <source>
        <dbReference type="Google" id="ProtNLM"/>
    </source>
</evidence>
<dbReference type="InterPro" id="IPR012341">
    <property type="entry name" value="6hp_glycosidase-like_sf"/>
</dbReference>
<dbReference type="GO" id="GO:0005975">
    <property type="term" value="P:carbohydrate metabolic process"/>
    <property type="evidence" value="ECO:0007669"/>
    <property type="project" value="InterPro"/>
</dbReference>
<dbReference type="InterPro" id="IPR008928">
    <property type="entry name" value="6-hairpin_glycosidase_sf"/>
</dbReference>
<dbReference type="Gene3D" id="1.50.10.10">
    <property type="match status" value="1"/>
</dbReference>
<dbReference type="SUPFAM" id="SSF48208">
    <property type="entry name" value="Six-hairpin glycosidases"/>
    <property type="match status" value="1"/>
</dbReference>
<proteinExistence type="predicted"/>
<reference evidence="4 5" key="1">
    <citation type="submission" date="2019-04" db="EMBL/GenBank/DDBJ databases">
        <authorList>
            <person name="Van Vliet M D."/>
        </authorList>
    </citation>
    <scope>NUCLEOTIDE SEQUENCE [LARGE SCALE GENOMIC DNA]</scope>
    <source>
        <strain evidence="4 5">F21</strain>
    </source>
</reference>
<evidence type="ECO:0000259" key="2">
    <source>
        <dbReference type="Pfam" id="PF21307"/>
    </source>
</evidence>
<gene>
    <name evidence="4" type="ORF">SCARR_00740</name>
</gene>
<name>A0A6C2UGP6_9BACT</name>
<feature type="signal peptide" evidence="1">
    <location>
        <begin position="1"/>
        <end position="23"/>
    </location>
</feature>
<evidence type="ECO:0000259" key="3">
    <source>
        <dbReference type="Pfam" id="PF22124"/>
    </source>
</evidence>
<dbReference type="PANTHER" id="PTHR31084">
    <property type="entry name" value="ALPHA-L-FUCOSIDASE 2"/>
    <property type="match status" value="1"/>
</dbReference>
<dbReference type="GO" id="GO:0004560">
    <property type="term" value="F:alpha-L-fucosidase activity"/>
    <property type="evidence" value="ECO:0007669"/>
    <property type="project" value="TreeGrafter"/>
</dbReference>
<dbReference type="Pfam" id="PF22124">
    <property type="entry name" value="Glyco_hydro_95_cat"/>
    <property type="match status" value="1"/>
</dbReference>
<dbReference type="PANTHER" id="PTHR31084:SF0">
    <property type="entry name" value="ALPHA-L-FUCOSIDASE 2"/>
    <property type="match status" value="1"/>
</dbReference>
<dbReference type="AlphaFoldDB" id="A0A6C2UGP6"/>
<sequence>MMKRMALNSMLMAISVLPVFGNAENLDSSNPLEPKMDWERHLAKSDLVWTNGIGELWGESAFIANGLTGASIYRMPGEDWILRWELGRTDVAAEYHIPGIDWSIPRVPIGNIVLKPAGTVKKAGMRLDIWHAEARGTIETDQGSIQWRSFIDRDSNVVVIDSKSFDGEAGLALDLAEQWAISGRIPHTKTDPATIDPKHLSPKPYRKMVDDVTVVIQPLTLHGAHATAFVNLPGKNGENVFLLSVGKVYNPELNQEDNIAQAIKQAIDAVNDARIKGMAKLEKRHRRWWHDYMSQAYVSLPNDPRWEKFYWLQIYKFGGASRADVPIITDNMGPWFTQCGWPGTWWNLNVQLSYYPTFSGNRMDVGRSMITAMDHFFGAGLLGSKDNPSAITRSRTSTYNLQRSNGTTSELGDLTWVLHNYWRYWRYSMDEQIARNLFPMLKANMNYYFQVLEFDEDGTIHLPLMISPEYNLSKAKGSRPGLLRDTNYSHQLFRWGLQTLIDLNCELGLNDADVDKWHDALDHLIPLPVGEYGLKISADEDYNFSHRHYSHLLALYPLHTINPDQGSEAGELFRKSVERWQSMPSALAAYSYTGSAAMFATLGDGNRALEKLNGMLGAVLGAGLQGIGDTAEGWGNKKVGIMWNTMYAEGGGPVIETPLSVVESIGYMRIQSWNGVVRVFPAMPDRWADAVYRNLRTEGAFLVSAERKDGKTEWIRIESLAGEPLVLQTDMTKFTPDRKIAIESVEGPRGQPHWKIDLRKGEAVLLRAM</sequence>
<accession>A0A6C2UGP6</accession>
<dbReference type="Pfam" id="PF21307">
    <property type="entry name" value="Glyco_hydro_95_C"/>
    <property type="match status" value="1"/>
</dbReference>
<feature type="domain" description="Glycosyl hydrolase family 95 catalytic" evidence="3">
    <location>
        <begin position="341"/>
        <end position="617"/>
    </location>
</feature>
<dbReference type="InterPro" id="IPR049053">
    <property type="entry name" value="AFCA-like_C"/>
</dbReference>
<evidence type="ECO:0000313" key="4">
    <source>
        <dbReference type="EMBL" id="VGO18687.1"/>
    </source>
</evidence>
<keyword evidence="1" id="KW-0732">Signal</keyword>
<dbReference type="EMBL" id="CAAHFH010000001">
    <property type="protein sequence ID" value="VGO18687.1"/>
    <property type="molecule type" value="Genomic_DNA"/>
</dbReference>